<comment type="caution">
    <text evidence="1">The sequence shown here is derived from an EMBL/GenBank/DDBJ whole genome shotgun (WGS) entry which is preliminary data.</text>
</comment>
<keyword evidence="2" id="KW-1185">Reference proteome</keyword>
<gene>
    <name evidence="1" type="ORF">NCGR_LOCUS10859</name>
</gene>
<accession>A0A811N184</accession>
<name>A0A811N184_9POAL</name>
<dbReference type="PANTHER" id="PTHR33165:SF97">
    <property type="entry name" value="DUF295 DOMAIN-CONTAINING PROTEIN"/>
    <property type="match status" value="1"/>
</dbReference>
<dbReference type="EMBL" id="CAJGYO010000003">
    <property type="protein sequence ID" value="CAD6216680.1"/>
    <property type="molecule type" value="Genomic_DNA"/>
</dbReference>
<organism evidence="1 2">
    <name type="scientific">Miscanthus lutarioriparius</name>
    <dbReference type="NCBI Taxonomy" id="422564"/>
    <lineage>
        <taxon>Eukaryota</taxon>
        <taxon>Viridiplantae</taxon>
        <taxon>Streptophyta</taxon>
        <taxon>Embryophyta</taxon>
        <taxon>Tracheophyta</taxon>
        <taxon>Spermatophyta</taxon>
        <taxon>Magnoliopsida</taxon>
        <taxon>Liliopsida</taxon>
        <taxon>Poales</taxon>
        <taxon>Poaceae</taxon>
        <taxon>PACMAD clade</taxon>
        <taxon>Panicoideae</taxon>
        <taxon>Andropogonodae</taxon>
        <taxon>Andropogoneae</taxon>
        <taxon>Saccharinae</taxon>
        <taxon>Miscanthus</taxon>
    </lineage>
</organism>
<reference evidence="1" key="1">
    <citation type="submission" date="2020-10" db="EMBL/GenBank/DDBJ databases">
        <authorList>
            <person name="Han B."/>
            <person name="Lu T."/>
            <person name="Zhao Q."/>
            <person name="Huang X."/>
            <person name="Zhao Y."/>
        </authorList>
    </citation>
    <scope>NUCLEOTIDE SEQUENCE</scope>
</reference>
<evidence type="ECO:0000313" key="1">
    <source>
        <dbReference type="EMBL" id="CAD6216680.1"/>
    </source>
</evidence>
<dbReference type="PANTHER" id="PTHR33165">
    <property type="entry name" value="F-BOX DOMAIN CONTAINING PROTEIN-LIKE-RELATED"/>
    <property type="match status" value="1"/>
</dbReference>
<protein>
    <submittedName>
        <fullName evidence="1">Uncharacterized protein</fullName>
    </submittedName>
</protein>
<proteinExistence type="predicted"/>
<sequence length="416" mass="47390">MNSSGTKKPRELGERVIDHRFHPHRWILLTMPTPKATPMRRKLLNVTTREIIKVDLPELDSNAVLSGPDAASEGILVVHERSLVMCLLNHLTRHVFNLSTLWTLQPGSRRGPISNKFHEDHEVTGVDFVVDLLESPSLLIPVQTGVTGLACHRWRWRTSMGASWMVGRGRLHVVPLGVQAVDMNGSGTKKHRELGECVIDHRFHPRRWILLTEQVPKVMLTRRKLLNITTRKIIKVDLSELDDHAVLLGLDVASEGMLVVRKRTLVMCLLNHLTRHIFDLSTARTLQLGSRRGPISNVFHEDHEVTGVDFMVDLLELWMNDIDTKKPRELCEHVIDHCFHRRRWILLAEATPEATLTCRKLLNVTTWKIIKVDLPELDGHAVLLGTNVASKGLLVVRERTLIMCLLNLLTRHVVDL</sequence>
<evidence type="ECO:0000313" key="2">
    <source>
        <dbReference type="Proteomes" id="UP000604825"/>
    </source>
</evidence>
<dbReference type="AlphaFoldDB" id="A0A811N184"/>
<dbReference type="Proteomes" id="UP000604825">
    <property type="component" value="Unassembled WGS sequence"/>
</dbReference>